<name>A0A1Y5PD96_9MYCO</name>
<evidence type="ECO:0000313" key="1">
    <source>
        <dbReference type="EMBL" id="SBS76603.1"/>
    </source>
</evidence>
<dbReference type="InterPro" id="IPR036689">
    <property type="entry name" value="ESAT-6-like_sf"/>
</dbReference>
<dbReference type="Gene3D" id="1.10.287.1060">
    <property type="entry name" value="ESAT-6-like"/>
    <property type="match status" value="1"/>
</dbReference>
<dbReference type="AlphaFoldDB" id="A0A1Y5PD96"/>
<sequence>MSGPITYNPMGLSDLSSGMMSFSQELDQIGTEAHNLLAGSQEFFKGPQGATNYAQAQQLINQGIQDGKDVIMRHGDTIDNASSSMQAADHQVGNSFQSI</sequence>
<dbReference type="InterPro" id="IPR010310">
    <property type="entry name" value="T7SS_ESAT-6-like"/>
</dbReference>
<dbReference type="EMBL" id="FLQS01000028">
    <property type="protein sequence ID" value="SBS76603.1"/>
    <property type="molecule type" value="Genomic_DNA"/>
</dbReference>
<dbReference type="SUPFAM" id="SSF140453">
    <property type="entry name" value="EsxAB dimer-like"/>
    <property type="match status" value="1"/>
</dbReference>
<reference evidence="1" key="1">
    <citation type="submission" date="2016-03" db="EMBL/GenBank/DDBJ databases">
        <authorList>
            <person name="Ploux O."/>
        </authorList>
    </citation>
    <scope>NUCLEOTIDE SEQUENCE</scope>
    <source>
        <strain evidence="1">UC10</strain>
    </source>
</reference>
<protein>
    <submittedName>
        <fullName evidence="1">Uncharacterized protein</fullName>
    </submittedName>
</protein>
<accession>A0A1Y5PD96</accession>
<gene>
    <name evidence="1" type="ORF">MHPYR_340012</name>
</gene>
<organism evidence="1">
    <name type="scientific">uncultured Mycobacterium sp</name>
    <dbReference type="NCBI Taxonomy" id="171292"/>
    <lineage>
        <taxon>Bacteria</taxon>
        <taxon>Bacillati</taxon>
        <taxon>Actinomycetota</taxon>
        <taxon>Actinomycetes</taxon>
        <taxon>Mycobacteriales</taxon>
        <taxon>Mycobacteriaceae</taxon>
        <taxon>Mycobacterium</taxon>
        <taxon>environmental samples</taxon>
    </lineage>
</organism>
<dbReference type="Pfam" id="PF06013">
    <property type="entry name" value="WXG100"/>
    <property type="match status" value="1"/>
</dbReference>
<proteinExistence type="predicted"/>